<dbReference type="KEGG" id="goe:100900257"/>
<dbReference type="Gene3D" id="2.60.120.920">
    <property type="match status" value="2"/>
</dbReference>
<dbReference type="Proteomes" id="UP000694867">
    <property type="component" value="Unplaced"/>
</dbReference>
<dbReference type="InterPro" id="IPR003877">
    <property type="entry name" value="SPRY_dom"/>
</dbReference>
<name>A0AAJ6QST6_9ACAR</name>
<dbReference type="AlphaFoldDB" id="A0AAJ6QST6"/>
<organism evidence="2 3">
    <name type="scientific">Galendromus occidentalis</name>
    <name type="common">western predatory mite</name>
    <dbReference type="NCBI Taxonomy" id="34638"/>
    <lineage>
        <taxon>Eukaryota</taxon>
        <taxon>Metazoa</taxon>
        <taxon>Ecdysozoa</taxon>
        <taxon>Arthropoda</taxon>
        <taxon>Chelicerata</taxon>
        <taxon>Arachnida</taxon>
        <taxon>Acari</taxon>
        <taxon>Parasitiformes</taxon>
        <taxon>Mesostigmata</taxon>
        <taxon>Gamasina</taxon>
        <taxon>Phytoseioidea</taxon>
        <taxon>Phytoseiidae</taxon>
        <taxon>Typhlodrominae</taxon>
        <taxon>Galendromus</taxon>
    </lineage>
</organism>
<dbReference type="Pfam" id="PF00622">
    <property type="entry name" value="SPRY"/>
    <property type="match status" value="2"/>
</dbReference>
<dbReference type="SMART" id="SM00449">
    <property type="entry name" value="SPRY"/>
    <property type="match status" value="1"/>
</dbReference>
<evidence type="ECO:0000259" key="1">
    <source>
        <dbReference type="SMART" id="SM00449"/>
    </source>
</evidence>
<evidence type="ECO:0000313" key="3">
    <source>
        <dbReference type="RefSeq" id="XP_003742679.1"/>
    </source>
</evidence>
<dbReference type="InterPro" id="IPR013320">
    <property type="entry name" value="ConA-like_dom_sf"/>
</dbReference>
<dbReference type="GeneID" id="100900257"/>
<keyword evidence="2" id="KW-1185">Reference proteome</keyword>
<dbReference type="InterPro" id="IPR043136">
    <property type="entry name" value="B30.2/SPRY_sf"/>
</dbReference>
<dbReference type="PANTHER" id="PTHR12864">
    <property type="entry name" value="RAN BINDING PROTEIN 9-RELATED"/>
    <property type="match status" value="1"/>
</dbReference>
<reference evidence="3" key="1">
    <citation type="submission" date="2025-08" db="UniProtKB">
        <authorList>
            <consortium name="RefSeq"/>
        </authorList>
    </citation>
    <scope>IDENTIFICATION</scope>
</reference>
<proteinExistence type="predicted"/>
<gene>
    <name evidence="3" type="primary">LOC100900257</name>
</gene>
<dbReference type="SUPFAM" id="SSF49899">
    <property type="entry name" value="Concanavalin A-like lectins/glucanases"/>
    <property type="match status" value="2"/>
</dbReference>
<evidence type="ECO:0000313" key="2">
    <source>
        <dbReference type="Proteomes" id="UP000694867"/>
    </source>
</evidence>
<sequence length="353" mass="39048">MPFHDNARGLTPIGSTRNSIGLNLNGGVLFHSPESFHYGPRCRNRDIVGVGVRFTPKQGNNVTVFFTHNGVEFGSRSLVLSGQLFVPAVSLNSPGERVRFRFDAVWPRMSHSLEEDMQCDHLDDAWARLSDVILNGDVIEYAGSGATHQDVGFAQAAQPLSPSAHYFELEILEAGEGCFIAIGVAHKQYSIKQHPGWRKGSIAYHADDGQIFIENGQGEDRGPVCEKGDRMGCGILFPINLEGAGLAAFEDSLADRSAVPERKQLNDQKLRHLNYPRQRQHNRDLWAMSRVEIDDYIPQEQLDCGVSVKVFFTKNGQIVCTREMALPPGGFYPTVGLLSRGEKVRVDMQPLSG</sequence>
<accession>A0AAJ6QST6</accession>
<dbReference type="RefSeq" id="XP_003742679.1">
    <property type="nucleotide sequence ID" value="XM_003742631.1"/>
</dbReference>
<protein>
    <submittedName>
        <fullName evidence="3">SPRY domain-containing protein 3</fullName>
    </submittedName>
</protein>
<feature type="domain" description="SPRY" evidence="1">
    <location>
        <begin position="162"/>
        <end position="352"/>
    </location>
</feature>
<dbReference type="InterPro" id="IPR050618">
    <property type="entry name" value="Ubq-SigPath_Reg"/>
</dbReference>